<protein>
    <submittedName>
        <fullName evidence="6">BON domain-containing protein</fullName>
    </submittedName>
</protein>
<evidence type="ECO:0000256" key="2">
    <source>
        <dbReference type="ARBA" id="ARBA00023136"/>
    </source>
</evidence>
<dbReference type="Proteomes" id="UP000885750">
    <property type="component" value="Unassembled WGS sequence"/>
</dbReference>
<dbReference type="Gene3D" id="3.30.1340.30">
    <property type="match status" value="1"/>
</dbReference>
<dbReference type="Pfam" id="PF04972">
    <property type="entry name" value="BON"/>
    <property type="match status" value="1"/>
</dbReference>
<organism evidence="6">
    <name type="scientific">Leucothrix mucor</name>
    <dbReference type="NCBI Taxonomy" id="45248"/>
    <lineage>
        <taxon>Bacteria</taxon>
        <taxon>Pseudomonadati</taxon>
        <taxon>Pseudomonadota</taxon>
        <taxon>Gammaproteobacteria</taxon>
        <taxon>Thiotrichales</taxon>
        <taxon>Thiotrichaceae</taxon>
        <taxon>Leucothrix</taxon>
    </lineage>
</organism>
<sequence length="363" mass="40016">MKKLLLLLVGLLLFFLLGYFCIHKFAAPAIEADVQKRVEESLLRNSLQSVQVNVDGRDVTLQGLVGSDALKAKATRVATVEGYHLVDNQIEVAPEQLAPKPVIIEPYTLLIGLKDDKSIVLSGSVPDPTTKIKLLSLANSRYGKPHVTDDLSIRAKAPAHWKETAVAALNSFSRLREGQVRLSDQDFLLTGVADSKELRQQIGEYLESNLPENYTGNLDIAIISRGELANEENKSLKIKRAKNCQKEFKGLLLRNKILFKTGGATITKSSYKLLDQLVLVAMGCPDQTIIVAGYTDSRGSDKNNKKLSQKRAQAVVNYLQEKGVSNKSLRAMGYGEENPVATNRTSKGRALNRRIEFTVEGVK</sequence>
<dbReference type="GO" id="GO:0009279">
    <property type="term" value="C:cell outer membrane"/>
    <property type="evidence" value="ECO:0007669"/>
    <property type="project" value="UniProtKB-SubCell"/>
</dbReference>
<dbReference type="Gene3D" id="3.40.1520.20">
    <property type="match status" value="1"/>
</dbReference>
<dbReference type="InterPro" id="IPR006664">
    <property type="entry name" value="OMP_bac"/>
</dbReference>
<accession>A0A7V2SZE8</accession>
<dbReference type="AlphaFoldDB" id="A0A7V2SZE8"/>
<dbReference type="CDD" id="cd07185">
    <property type="entry name" value="OmpA_C-like"/>
    <property type="match status" value="1"/>
</dbReference>
<evidence type="ECO:0000256" key="4">
    <source>
        <dbReference type="PROSITE-ProRule" id="PRU00473"/>
    </source>
</evidence>
<keyword evidence="2 4" id="KW-0472">Membrane</keyword>
<dbReference type="PANTHER" id="PTHR30329:SF21">
    <property type="entry name" value="LIPOPROTEIN YIAD-RELATED"/>
    <property type="match status" value="1"/>
</dbReference>
<dbReference type="InterPro" id="IPR050330">
    <property type="entry name" value="Bact_OuterMem_StrucFunc"/>
</dbReference>
<dbReference type="PRINTS" id="PR01021">
    <property type="entry name" value="OMPADOMAIN"/>
</dbReference>
<dbReference type="PANTHER" id="PTHR30329">
    <property type="entry name" value="STATOR ELEMENT OF FLAGELLAR MOTOR COMPLEX"/>
    <property type="match status" value="1"/>
</dbReference>
<comment type="caution">
    <text evidence="6">The sequence shown here is derived from an EMBL/GenBank/DDBJ whole genome shotgun (WGS) entry which is preliminary data.</text>
</comment>
<gene>
    <name evidence="6" type="ORF">ENJ51_03305</name>
</gene>
<evidence type="ECO:0000259" key="5">
    <source>
        <dbReference type="PROSITE" id="PS51123"/>
    </source>
</evidence>
<comment type="subcellular location">
    <subcellularLocation>
        <location evidence="1">Cell outer membrane</location>
    </subcellularLocation>
</comment>
<dbReference type="PROSITE" id="PS51123">
    <property type="entry name" value="OMPA_2"/>
    <property type="match status" value="1"/>
</dbReference>
<evidence type="ECO:0000256" key="3">
    <source>
        <dbReference type="ARBA" id="ARBA00023237"/>
    </source>
</evidence>
<dbReference type="InterPro" id="IPR007055">
    <property type="entry name" value="BON_dom"/>
</dbReference>
<keyword evidence="3" id="KW-0998">Cell outer membrane</keyword>
<dbReference type="Gene3D" id="3.30.1330.60">
    <property type="entry name" value="OmpA-like domain"/>
    <property type="match status" value="1"/>
</dbReference>
<evidence type="ECO:0000313" key="6">
    <source>
        <dbReference type="EMBL" id="HFC91817.1"/>
    </source>
</evidence>
<dbReference type="InterPro" id="IPR006665">
    <property type="entry name" value="OmpA-like"/>
</dbReference>
<feature type="domain" description="OmpA-like" evidence="5">
    <location>
        <begin position="246"/>
        <end position="363"/>
    </location>
</feature>
<dbReference type="SUPFAM" id="SSF103088">
    <property type="entry name" value="OmpA-like"/>
    <property type="match status" value="1"/>
</dbReference>
<evidence type="ECO:0000256" key="1">
    <source>
        <dbReference type="ARBA" id="ARBA00004442"/>
    </source>
</evidence>
<proteinExistence type="predicted"/>
<name>A0A7V2SZE8_LEUMU</name>
<dbReference type="EMBL" id="DRMS01000139">
    <property type="protein sequence ID" value="HFC91817.1"/>
    <property type="molecule type" value="Genomic_DNA"/>
</dbReference>
<dbReference type="InterPro" id="IPR036737">
    <property type="entry name" value="OmpA-like_sf"/>
</dbReference>
<reference evidence="6" key="1">
    <citation type="journal article" date="2020" name="mSystems">
        <title>Genome- and Community-Level Interaction Insights into Carbon Utilization and Element Cycling Functions of Hydrothermarchaeota in Hydrothermal Sediment.</title>
        <authorList>
            <person name="Zhou Z."/>
            <person name="Liu Y."/>
            <person name="Xu W."/>
            <person name="Pan J."/>
            <person name="Luo Z.H."/>
            <person name="Li M."/>
        </authorList>
    </citation>
    <scope>NUCLEOTIDE SEQUENCE [LARGE SCALE GENOMIC DNA]</scope>
    <source>
        <strain evidence="6">HyVt-493</strain>
    </source>
</reference>
<dbReference type="Pfam" id="PF00691">
    <property type="entry name" value="OmpA"/>
    <property type="match status" value="1"/>
</dbReference>